<evidence type="ECO:0000313" key="2">
    <source>
        <dbReference type="Proteomes" id="UP001611580"/>
    </source>
</evidence>
<dbReference type="EMBL" id="JBIRYI010000003">
    <property type="protein sequence ID" value="MFI2486579.1"/>
    <property type="molecule type" value="Genomic_DNA"/>
</dbReference>
<keyword evidence="2" id="KW-1185">Reference proteome</keyword>
<comment type="caution">
    <text evidence="1">The sequence shown here is derived from an EMBL/GenBank/DDBJ whole genome shotgun (WGS) entry which is preliminary data.</text>
</comment>
<dbReference type="RefSeq" id="WP_397402606.1">
    <property type="nucleotide sequence ID" value="NZ_JBIRYI010000003.1"/>
</dbReference>
<dbReference type="Proteomes" id="UP001611580">
    <property type="component" value="Unassembled WGS sequence"/>
</dbReference>
<evidence type="ECO:0000313" key="1">
    <source>
        <dbReference type="EMBL" id="MFI2486579.1"/>
    </source>
</evidence>
<sequence>MRDPALWQARGICVDSDDDGLAPETSHPAFVALAPWSFYDGADEFAPFGSDHGHDTLGALAEWYLAGGVDDEAPAFLVDSLDGFGVPDGLWSADSAVAREWAAGPEEDDHLVTAAAQTAVAVAVGQLKIRGHVTSAVRYLGWQAVTLHRVLIEQAVVRYPRWQHADRASAAVDDVVRVLTRAPSAPGDPVRANRV</sequence>
<gene>
    <name evidence="1" type="ORF">ACH47X_06685</name>
</gene>
<name>A0ABW7XGF8_9MICO</name>
<reference evidence="1 2" key="1">
    <citation type="submission" date="2024-10" db="EMBL/GenBank/DDBJ databases">
        <title>The Natural Products Discovery Center: Release of the First 8490 Sequenced Strains for Exploring Actinobacteria Biosynthetic Diversity.</title>
        <authorList>
            <person name="Kalkreuter E."/>
            <person name="Kautsar S.A."/>
            <person name="Yang D."/>
            <person name="Bader C.D."/>
            <person name="Teijaro C.N."/>
            <person name="Fluegel L."/>
            <person name="Davis C.M."/>
            <person name="Simpson J.R."/>
            <person name="Lauterbach L."/>
            <person name="Steele A.D."/>
            <person name="Gui C."/>
            <person name="Meng S."/>
            <person name="Li G."/>
            <person name="Viehrig K."/>
            <person name="Ye F."/>
            <person name="Su P."/>
            <person name="Kiefer A.F."/>
            <person name="Nichols A."/>
            <person name="Cepeda A.J."/>
            <person name="Yan W."/>
            <person name="Fan B."/>
            <person name="Jiang Y."/>
            <person name="Adhikari A."/>
            <person name="Zheng C.-J."/>
            <person name="Schuster L."/>
            <person name="Cowan T.M."/>
            <person name="Smanski M.J."/>
            <person name="Chevrette M.G."/>
            <person name="De Carvalho L.P.S."/>
            <person name="Shen B."/>
        </authorList>
    </citation>
    <scope>NUCLEOTIDE SEQUENCE [LARGE SCALE GENOMIC DNA]</scope>
    <source>
        <strain evidence="1 2">NPDC019481</strain>
    </source>
</reference>
<proteinExistence type="predicted"/>
<protein>
    <submittedName>
        <fullName evidence="1">Uncharacterized protein</fullName>
    </submittedName>
</protein>
<accession>A0ABW7XGF8</accession>
<organism evidence="1 2">
    <name type="scientific">Promicromonospora kroppenstedtii</name>
    <dbReference type="NCBI Taxonomy" id="440482"/>
    <lineage>
        <taxon>Bacteria</taxon>
        <taxon>Bacillati</taxon>
        <taxon>Actinomycetota</taxon>
        <taxon>Actinomycetes</taxon>
        <taxon>Micrococcales</taxon>
        <taxon>Promicromonosporaceae</taxon>
        <taxon>Promicromonospora</taxon>
    </lineage>
</organism>